<protein>
    <recommendedName>
        <fullName evidence="3">Adhesin domain-containing protein</fullName>
    </recommendedName>
</protein>
<feature type="signal peptide" evidence="1">
    <location>
        <begin position="1"/>
        <end position="21"/>
    </location>
</feature>
<proteinExistence type="predicted"/>
<gene>
    <name evidence="2" type="ORF">AULFYP135_01888</name>
</gene>
<dbReference type="AlphaFoldDB" id="A0A6N2UCJ5"/>
<evidence type="ECO:0000256" key="1">
    <source>
        <dbReference type="SAM" id="SignalP"/>
    </source>
</evidence>
<sequence>MRRLPALLLAGLLLCSLPTYAALGDDMLPTVQRTTSHRYLIRGEYDREETLDTAVISAERVELENKAITGDLTIDSMVGEGPVDLKNVSIGGTLYIYGGGEITLNGVTAAQMVVDSPDTEVELTIRGKSEIALAQVKTDLSITENMLSSGYGGLKALEVPADTTCTLLPLTFTHCRLDSMTVHSPTEISGTGSCKITQLTANRTTSLSGVEVVESTGSVTGNDDN</sequence>
<dbReference type="EMBL" id="CACRSL010000003">
    <property type="protein sequence ID" value="VYT16035.1"/>
    <property type="molecule type" value="Genomic_DNA"/>
</dbReference>
<evidence type="ECO:0000313" key="2">
    <source>
        <dbReference type="EMBL" id="VYT16035.1"/>
    </source>
</evidence>
<keyword evidence="1" id="KW-0732">Signal</keyword>
<evidence type="ECO:0008006" key="3">
    <source>
        <dbReference type="Google" id="ProtNLM"/>
    </source>
</evidence>
<feature type="chain" id="PRO_5026951401" description="Adhesin domain-containing protein" evidence="1">
    <location>
        <begin position="22"/>
        <end position="225"/>
    </location>
</feature>
<organism evidence="2">
    <name type="scientific">uncultured Anaerotruncus sp</name>
    <dbReference type="NCBI Taxonomy" id="905011"/>
    <lineage>
        <taxon>Bacteria</taxon>
        <taxon>Bacillati</taxon>
        <taxon>Bacillota</taxon>
        <taxon>Clostridia</taxon>
        <taxon>Eubacteriales</taxon>
        <taxon>Oscillospiraceae</taxon>
        <taxon>Anaerotruncus</taxon>
        <taxon>environmental samples</taxon>
    </lineage>
</organism>
<accession>A0A6N2UCJ5</accession>
<name>A0A6N2UCJ5_9FIRM</name>
<reference evidence="2" key="1">
    <citation type="submission" date="2019-11" db="EMBL/GenBank/DDBJ databases">
        <authorList>
            <person name="Feng L."/>
        </authorList>
    </citation>
    <scope>NUCLEOTIDE SEQUENCE</scope>
    <source>
        <strain evidence="2">AundefinedLFYP135</strain>
    </source>
</reference>